<sequence length="377" mass="42397">MLEMVTDWSARFAAFAGRFAERFSRVEPRRQMVFYLRGLLAEAERKNGWTLAEMAGETGPQGMQRLLNFYAWDAEGMRDDVRTAVVDVLGDAERGVLIADETGFVKKGTKSAGVARQYSGTAGRIENSQIGVFLAYASDRGRALIDRELYLPKEWIADRGRCAAAGIPDDVGFATKPELAQLMVERALAARIPFAWFTADEAYGQVGRLRLWLEEHDIAHVLAVPKSQMVISMDLRQRRVHTVIADVDPATWQRLPCGDGAHGQRIYDWAAVDIRPLRRPGVDHWLLARRSVSDPTETAYYICFGPADTDIHELVRVAGSRWAIEESFQTAKNETGLDHYQVRRYQAWYRHITLSMAAAAFLVITRDAAKKGDLHPV</sequence>
<dbReference type="InterPro" id="IPR039365">
    <property type="entry name" value="IS701-like"/>
</dbReference>
<dbReference type="AlphaFoldDB" id="A0A9Y2IBH3"/>
<dbReference type="PANTHER" id="PTHR33627">
    <property type="entry name" value="TRANSPOSASE"/>
    <property type="match status" value="1"/>
</dbReference>
<accession>A0A9Y2IBH3</accession>
<gene>
    <name evidence="2" type="ORF">QRX50_35195</name>
</gene>
<dbReference type="InterPro" id="IPR012337">
    <property type="entry name" value="RNaseH-like_sf"/>
</dbReference>
<evidence type="ECO:0000313" key="3">
    <source>
        <dbReference type="Proteomes" id="UP001236014"/>
    </source>
</evidence>
<organism evidence="2 3">
    <name type="scientific">Amycolatopsis carbonis</name>
    <dbReference type="NCBI Taxonomy" id="715471"/>
    <lineage>
        <taxon>Bacteria</taxon>
        <taxon>Bacillati</taxon>
        <taxon>Actinomycetota</taxon>
        <taxon>Actinomycetes</taxon>
        <taxon>Pseudonocardiales</taxon>
        <taxon>Pseudonocardiaceae</taxon>
        <taxon>Amycolatopsis</taxon>
    </lineage>
</organism>
<dbReference type="Pfam" id="PF13546">
    <property type="entry name" value="DDE_5"/>
    <property type="match status" value="1"/>
</dbReference>
<protein>
    <submittedName>
        <fullName evidence="2">IS701 family transposase</fullName>
    </submittedName>
</protein>
<dbReference type="KEGG" id="acab:QRX50_35195"/>
<dbReference type="EMBL" id="CP127294">
    <property type="protein sequence ID" value="WIX76667.1"/>
    <property type="molecule type" value="Genomic_DNA"/>
</dbReference>
<dbReference type="NCBIfam" id="NF033540">
    <property type="entry name" value="transpos_IS701"/>
    <property type="match status" value="1"/>
</dbReference>
<feature type="domain" description="Transposase IS701-like DDE" evidence="1">
    <location>
        <begin position="19"/>
        <end position="232"/>
    </location>
</feature>
<evidence type="ECO:0000313" key="2">
    <source>
        <dbReference type="EMBL" id="WIX76667.1"/>
    </source>
</evidence>
<dbReference type="SUPFAM" id="SSF53098">
    <property type="entry name" value="Ribonuclease H-like"/>
    <property type="match status" value="1"/>
</dbReference>
<keyword evidence="3" id="KW-1185">Reference proteome</keyword>
<proteinExistence type="predicted"/>
<dbReference type="Proteomes" id="UP001236014">
    <property type="component" value="Chromosome"/>
</dbReference>
<dbReference type="PANTHER" id="PTHR33627:SF1">
    <property type="entry name" value="TRANSPOSASE"/>
    <property type="match status" value="1"/>
</dbReference>
<reference evidence="2 3" key="1">
    <citation type="submission" date="2023-06" db="EMBL/GenBank/DDBJ databases">
        <authorList>
            <person name="Oyuntsetseg B."/>
            <person name="Kim S.B."/>
        </authorList>
    </citation>
    <scope>NUCLEOTIDE SEQUENCE [LARGE SCALE GENOMIC DNA]</scope>
    <source>
        <strain evidence="2 3">2-15</strain>
    </source>
</reference>
<evidence type="ECO:0000259" key="1">
    <source>
        <dbReference type="Pfam" id="PF13546"/>
    </source>
</evidence>
<name>A0A9Y2IBH3_9PSEU</name>
<dbReference type="InterPro" id="IPR038721">
    <property type="entry name" value="IS701-like_DDE_dom"/>
</dbReference>